<protein>
    <submittedName>
        <fullName evidence="1">Uncharacterized protein</fullName>
    </submittedName>
</protein>
<organism evidence="1 2">
    <name type="scientific">Mycena pura</name>
    <dbReference type="NCBI Taxonomy" id="153505"/>
    <lineage>
        <taxon>Eukaryota</taxon>
        <taxon>Fungi</taxon>
        <taxon>Dikarya</taxon>
        <taxon>Basidiomycota</taxon>
        <taxon>Agaricomycotina</taxon>
        <taxon>Agaricomycetes</taxon>
        <taxon>Agaricomycetidae</taxon>
        <taxon>Agaricales</taxon>
        <taxon>Marasmiineae</taxon>
        <taxon>Mycenaceae</taxon>
        <taxon>Mycena</taxon>
    </lineage>
</organism>
<name>A0AAD6VDS1_9AGAR</name>
<reference evidence="1" key="1">
    <citation type="submission" date="2023-03" db="EMBL/GenBank/DDBJ databases">
        <title>Massive genome expansion in bonnet fungi (Mycena s.s.) driven by repeated elements and novel gene families across ecological guilds.</title>
        <authorList>
            <consortium name="Lawrence Berkeley National Laboratory"/>
            <person name="Harder C.B."/>
            <person name="Miyauchi S."/>
            <person name="Viragh M."/>
            <person name="Kuo A."/>
            <person name="Thoen E."/>
            <person name="Andreopoulos B."/>
            <person name="Lu D."/>
            <person name="Skrede I."/>
            <person name="Drula E."/>
            <person name="Henrissat B."/>
            <person name="Morin E."/>
            <person name="Kohler A."/>
            <person name="Barry K."/>
            <person name="LaButti K."/>
            <person name="Morin E."/>
            <person name="Salamov A."/>
            <person name="Lipzen A."/>
            <person name="Mereny Z."/>
            <person name="Hegedus B."/>
            <person name="Baldrian P."/>
            <person name="Stursova M."/>
            <person name="Weitz H."/>
            <person name="Taylor A."/>
            <person name="Grigoriev I.V."/>
            <person name="Nagy L.G."/>
            <person name="Martin F."/>
            <person name="Kauserud H."/>
        </authorList>
    </citation>
    <scope>NUCLEOTIDE SEQUENCE</scope>
    <source>
        <strain evidence="1">9144</strain>
    </source>
</reference>
<dbReference type="Gene3D" id="2.60.120.260">
    <property type="entry name" value="Galactose-binding domain-like"/>
    <property type="match status" value="1"/>
</dbReference>
<dbReference type="AlphaFoldDB" id="A0AAD6VDS1"/>
<feature type="non-terminal residue" evidence="1">
    <location>
        <position position="1"/>
    </location>
</feature>
<sequence>MASLVQFMVDDSSPTVFYAPFGDTFSSPNLSSGWNPHWDDPGFSSQHPGAIGSGTSLHITSLDSASLVIQWKGIGIKLVGNVTRASYDITIDDQAMDAGSSEHLNDGTLFSVENLDDGDHKLILVVHTDGPVSVFAFDYA</sequence>
<comment type="caution">
    <text evidence="1">The sequence shown here is derived from an EMBL/GenBank/DDBJ whole genome shotgun (WGS) entry which is preliminary data.</text>
</comment>
<gene>
    <name evidence="1" type="ORF">GGX14DRAFT_299650</name>
</gene>
<dbReference type="EMBL" id="JARJCW010000029">
    <property type="protein sequence ID" value="KAJ7210087.1"/>
    <property type="molecule type" value="Genomic_DNA"/>
</dbReference>
<keyword evidence="2" id="KW-1185">Reference proteome</keyword>
<proteinExistence type="predicted"/>
<evidence type="ECO:0000313" key="2">
    <source>
        <dbReference type="Proteomes" id="UP001219525"/>
    </source>
</evidence>
<dbReference type="Proteomes" id="UP001219525">
    <property type="component" value="Unassembled WGS sequence"/>
</dbReference>
<evidence type="ECO:0000313" key="1">
    <source>
        <dbReference type="EMBL" id="KAJ7210087.1"/>
    </source>
</evidence>
<accession>A0AAD6VDS1</accession>